<protein>
    <submittedName>
        <fullName evidence="2">Uncharacterized protein</fullName>
    </submittedName>
</protein>
<comment type="caution">
    <text evidence="2">The sequence shown here is derived from an EMBL/GenBank/DDBJ whole genome shotgun (WGS) entry which is preliminary data.</text>
</comment>
<name>A0AAV4BNW0_9GAST</name>
<gene>
    <name evidence="2" type="ORF">PoB_004754700</name>
</gene>
<proteinExistence type="predicted"/>
<organism evidence="2 3">
    <name type="scientific">Plakobranchus ocellatus</name>
    <dbReference type="NCBI Taxonomy" id="259542"/>
    <lineage>
        <taxon>Eukaryota</taxon>
        <taxon>Metazoa</taxon>
        <taxon>Spiralia</taxon>
        <taxon>Lophotrochozoa</taxon>
        <taxon>Mollusca</taxon>
        <taxon>Gastropoda</taxon>
        <taxon>Heterobranchia</taxon>
        <taxon>Euthyneura</taxon>
        <taxon>Panpulmonata</taxon>
        <taxon>Sacoglossa</taxon>
        <taxon>Placobranchoidea</taxon>
        <taxon>Plakobranchidae</taxon>
        <taxon>Plakobranchus</taxon>
    </lineage>
</organism>
<dbReference type="AlphaFoldDB" id="A0AAV4BNW0"/>
<dbReference type="Proteomes" id="UP000735302">
    <property type="component" value="Unassembled WGS sequence"/>
</dbReference>
<accession>A0AAV4BNW0</accession>
<sequence length="127" mass="14995">MFRTLNYSKQTLRVEWEYDMRKRRNEEQKAAMGSPRLEEEQFRRNGMGRLSINIIHFYRTPYNSLCRGVEAKGDKIEGVWKRGFKERGQAEGEPSLETEIQQLENMDGGKEVKGQLNEGLRRQRVRG</sequence>
<reference evidence="2 3" key="1">
    <citation type="journal article" date="2021" name="Elife">
        <title>Chloroplast acquisition without the gene transfer in kleptoplastic sea slugs, Plakobranchus ocellatus.</title>
        <authorList>
            <person name="Maeda T."/>
            <person name="Takahashi S."/>
            <person name="Yoshida T."/>
            <person name="Shimamura S."/>
            <person name="Takaki Y."/>
            <person name="Nagai Y."/>
            <person name="Toyoda A."/>
            <person name="Suzuki Y."/>
            <person name="Arimoto A."/>
            <person name="Ishii H."/>
            <person name="Satoh N."/>
            <person name="Nishiyama T."/>
            <person name="Hasebe M."/>
            <person name="Maruyama T."/>
            <person name="Minagawa J."/>
            <person name="Obokata J."/>
            <person name="Shigenobu S."/>
        </authorList>
    </citation>
    <scope>NUCLEOTIDE SEQUENCE [LARGE SCALE GENOMIC DNA]</scope>
</reference>
<dbReference type="EMBL" id="BLXT01005251">
    <property type="protein sequence ID" value="GFO21042.1"/>
    <property type="molecule type" value="Genomic_DNA"/>
</dbReference>
<keyword evidence="3" id="KW-1185">Reference proteome</keyword>
<feature type="region of interest" description="Disordered" evidence="1">
    <location>
        <begin position="106"/>
        <end position="127"/>
    </location>
</feature>
<evidence type="ECO:0000313" key="3">
    <source>
        <dbReference type="Proteomes" id="UP000735302"/>
    </source>
</evidence>
<evidence type="ECO:0000313" key="2">
    <source>
        <dbReference type="EMBL" id="GFO21042.1"/>
    </source>
</evidence>
<evidence type="ECO:0000256" key="1">
    <source>
        <dbReference type="SAM" id="MobiDB-lite"/>
    </source>
</evidence>